<comment type="caution">
    <text evidence="1">The sequence shown here is derived from an EMBL/GenBank/DDBJ whole genome shotgun (WGS) entry which is preliminary data.</text>
</comment>
<evidence type="ECO:0000313" key="1">
    <source>
        <dbReference type="EMBL" id="MBG6093415.1"/>
    </source>
</evidence>
<dbReference type="AlphaFoldDB" id="A0A931DNX8"/>
<gene>
    <name evidence="1" type="ORF">IW256_007528</name>
</gene>
<dbReference type="InterPro" id="IPR005552">
    <property type="entry name" value="Scramblase"/>
</dbReference>
<dbReference type="EMBL" id="JADOUA010000001">
    <property type="protein sequence ID" value="MBG6093415.1"/>
    <property type="molecule type" value="Genomic_DNA"/>
</dbReference>
<protein>
    <submittedName>
        <fullName evidence="1">Uncharacterized protein YxjI</fullName>
    </submittedName>
</protein>
<dbReference type="SUPFAM" id="SSF54518">
    <property type="entry name" value="Tubby C-terminal domain-like"/>
    <property type="match status" value="1"/>
</dbReference>
<keyword evidence="2" id="KW-1185">Reference proteome</keyword>
<dbReference type="RefSeq" id="WP_197015480.1">
    <property type="nucleotide sequence ID" value="NZ_BAABES010000015.1"/>
</dbReference>
<sequence>MSDPFGSSTLRVEQPRRGPFARSQYKVMEEDGTLLAVADETGERGRAQKLQTYFPGKSELHGRAVLLTTPDGTPLFVVDKEQGRMLTTVRSPEGEVVGTFRTERVGRRYVLHDAGDEPIGEISVDLARNNFVVADTNGKQVAHVRKKWAGVATHLLTTADKYTLTISDPVAEPLRTMAVLTAIAMDMILHESKDIT</sequence>
<dbReference type="Proteomes" id="UP000614047">
    <property type="component" value="Unassembled WGS sequence"/>
</dbReference>
<name>A0A931DNX8_9ACTN</name>
<dbReference type="Pfam" id="PF03803">
    <property type="entry name" value="Scramblase"/>
    <property type="match status" value="1"/>
</dbReference>
<reference evidence="1" key="1">
    <citation type="submission" date="2020-11" db="EMBL/GenBank/DDBJ databases">
        <title>Sequencing the genomes of 1000 actinobacteria strains.</title>
        <authorList>
            <person name="Klenk H.-P."/>
        </authorList>
    </citation>
    <scope>NUCLEOTIDE SEQUENCE</scope>
    <source>
        <strain evidence="1">DSM 43175</strain>
    </source>
</reference>
<accession>A0A931DNX8</accession>
<evidence type="ECO:0000313" key="2">
    <source>
        <dbReference type="Proteomes" id="UP000614047"/>
    </source>
</evidence>
<proteinExistence type="predicted"/>
<dbReference type="InterPro" id="IPR025659">
    <property type="entry name" value="Tubby-like_C"/>
</dbReference>
<organism evidence="1 2">
    <name type="scientific">Actinomadura viridis</name>
    <dbReference type="NCBI Taxonomy" id="58110"/>
    <lineage>
        <taxon>Bacteria</taxon>
        <taxon>Bacillati</taxon>
        <taxon>Actinomycetota</taxon>
        <taxon>Actinomycetes</taxon>
        <taxon>Streptosporangiales</taxon>
        <taxon>Thermomonosporaceae</taxon>
        <taxon>Actinomadura</taxon>
    </lineage>
</organism>
<dbReference type="GO" id="GO:0017128">
    <property type="term" value="F:phospholipid scramblase activity"/>
    <property type="evidence" value="ECO:0007669"/>
    <property type="project" value="InterPro"/>
</dbReference>